<evidence type="ECO:0000313" key="2">
    <source>
        <dbReference type="Proteomes" id="UP000252519"/>
    </source>
</evidence>
<evidence type="ECO:0000313" key="1">
    <source>
        <dbReference type="EMBL" id="RCN41292.1"/>
    </source>
</evidence>
<name>A0A368GA96_ANCCA</name>
<dbReference type="OrthoDB" id="5034579at2759"/>
<comment type="caution">
    <text evidence="1">The sequence shown here is derived from an EMBL/GenBank/DDBJ whole genome shotgun (WGS) entry which is preliminary data.</text>
</comment>
<dbReference type="Proteomes" id="UP000252519">
    <property type="component" value="Unassembled WGS sequence"/>
</dbReference>
<proteinExistence type="predicted"/>
<keyword evidence="2" id="KW-1185">Reference proteome</keyword>
<reference evidence="1 2" key="1">
    <citation type="submission" date="2014-10" db="EMBL/GenBank/DDBJ databases">
        <title>Draft genome of the hookworm Ancylostoma caninum.</title>
        <authorList>
            <person name="Mitreva M."/>
        </authorList>
    </citation>
    <scope>NUCLEOTIDE SEQUENCE [LARGE SCALE GENOMIC DNA]</scope>
    <source>
        <strain evidence="1 2">Baltimore</strain>
    </source>
</reference>
<dbReference type="AlphaFoldDB" id="A0A368GA96"/>
<sequence length="63" mass="7307">MKVDDVYQHDGSVTVVDFAKKVATDYDARDVYEPFAIIDLDKVKQQLDLWNFALPSVKVRENF</sequence>
<gene>
    <name evidence="1" type="ORF">ANCCAN_12753</name>
</gene>
<accession>A0A368GA96</accession>
<protein>
    <submittedName>
        <fullName evidence="1">Uncharacterized protein</fullName>
    </submittedName>
</protein>
<dbReference type="EMBL" id="JOJR01000242">
    <property type="protein sequence ID" value="RCN41292.1"/>
    <property type="molecule type" value="Genomic_DNA"/>
</dbReference>
<organism evidence="1 2">
    <name type="scientific">Ancylostoma caninum</name>
    <name type="common">Dog hookworm</name>
    <dbReference type="NCBI Taxonomy" id="29170"/>
    <lineage>
        <taxon>Eukaryota</taxon>
        <taxon>Metazoa</taxon>
        <taxon>Ecdysozoa</taxon>
        <taxon>Nematoda</taxon>
        <taxon>Chromadorea</taxon>
        <taxon>Rhabditida</taxon>
        <taxon>Rhabditina</taxon>
        <taxon>Rhabditomorpha</taxon>
        <taxon>Strongyloidea</taxon>
        <taxon>Ancylostomatidae</taxon>
        <taxon>Ancylostomatinae</taxon>
        <taxon>Ancylostoma</taxon>
    </lineage>
</organism>